<keyword evidence="3" id="KW-1185">Reference proteome</keyword>
<reference evidence="2 3" key="1">
    <citation type="submission" date="2023-03" db="EMBL/GenBank/DDBJ databases">
        <title>Mating type loci evolution in Malassezia.</title>
        <authorList>
            <person name="Coelho M.A."/>
        </authorList>
    </citation>
    <scope>NUCLEOTIDE SEQUENCE [LARGE SCALE GENOMIC DNA]</scope>
    <source>
        <strain evidence="2 3">CBS 9725</strain>
    </source>
</reference>
<name>A0AAJ5YPC2_9BASI</name>
<dbReference type="AlphaFoldDB" id="A0AAJ5YPC2"/>
<protein>
    <submittedName>
        <fullName evidence="2">Uncharacterized protein</fullName>
    </submittedName>
</protein>
<gene>
    <name evidence="2" type="ORF">MYAM1_000001</name>
</gene>
<feature type="compositionally biased region" description="Low complexity" evidence="1">
    <location>
        <begin position="259"/>
        <end position="268"/>
    </location>
</feature>
<dbReference type="Pfam" id="PF15496">
    <property type="entry name" value="DUF4646"/>
    <property type="match status" value="1"/>
</dbReference>
<feature type="compositionally biased region" description="Basic residues" evidence="1">
    <location>
        <begin position="281"/>
        <end position="290"/>
    </location>
</feature>
<feature type="compositionally biased region" description="Basic and acidic residues" evidence="1">
    <location>
        <begin position="305"/>
        <end position="343"/>
    </location>
</feature>
<feature type="region of interest" description="Disordered" evidence="1">
    <location>
        <begin position="256"/>
        <end position="345"/>
    </location>
</feature>
<feature type="region of interest" description="Disordered" evidence="1">
    <location>
        <begin position="379"/>
        <end position="399"/>
    </location>
</feature>
<evidence type="ECO:0000313" key="2">
    <source>
        <dbReference type="EMBL" id="WFC97292.1"/>
    </source>
</evidence>
<evidence type="ECO:0000256" key="1">
    <source>
        <dbReference type="SAM" id="MobiDB-lite"/>
    </source>
</evidence>
<accession>A0AAJ5YPC2</accession>
<dbReference type="EMBL" id="CP119943">
    <property type="protein sequence ID" value="WFC97292.1"/>
    <property type="molecule type" value="Genomic_DNA"/>
</dbReference>
<dbReference type="InterPro" id="IPR028018">
    <property type="entry name" value="DUF4646"/>
</dbReference>
<proteinExistence type="predicted"/>
<dbReference type="Proteomes" id="UP001219567">
    <property type="component" value="Chromosome 1"/>
</dbReference>
<organism evidence="2 3">
    <name type="scientific">Malassezia yamatoensis</name>
    <dbReference type="NCBI Taxonomy" id="253288"/>
    <lineage>
        <taxon>Eukaryota</taxon>
        <taxon>Fungi</taxon>
        <taxon>Dikarya</taxon>
        <taxon>Basidiomycota</taxon>
        <taxon>Ustilaginomycotina</taxon>
        <taxon>Malasseziomycetes</taxon>
        <taxon>Malasseziales</taxon>
        <taxon>Malasseziaceae</taxon>
        <taxon>Malassezia</taxon>
    </lineage>
</organism>
<sequence>MVIDRTERKDDGFFHYENDAESEAETLNTYLASSDPSEKKHIKGIPFLLTPVNSDWSPTDRDRRAPPVLVSRTMMGKLRTVVSCRPGKPLRPTPMSFLRRPPSASPSGPTYSSFQAFYLPGRHAKQIANGFEPRYPANIMVDHDVSAVDWDRFLLNLRVAGALRGRDHLIANLLPAPLFLVHAGFGNYWITRGIMSALQRRYIPEVLALVETYQYRFFQQRKLDVFVACGTSRMTGYFPGDDSYLHAPPVEIGLRLNESDSSSSSDSSDSTDSDEEEYLRRVPRKQKRQIKAAQKSQQVSNKKLARMDPESRAIIDARRKNSKIDKEKIKQKRREQLSEERQAGFHVKKHGKYRIVIQPMENAAVQPSDEWLSRLEEREKRWGHGGDRSVVEESSAKSQ</sequence>
<evidence type="ECO:0000313" key="3">
    <source>
        <dbReference type="Proteomes" id="UP001219567"/>
    </source>
</evidence>